<dbReference type="Proteomes" id="UP000306402">
    <property type="component" value="Unassembled WGS sequence"/>
</dbReference>
<evidence type="ECO:0000313" key="2">
    <source>
        <dbReference type="Proteomes" id="UP000306402"/>
    </source>
</evidence>
<proteinExistence type="predicted"/>
<protein>
    <submittedName>
        <fullName evidence="1">Uncharacterized protein</fullName>
    </submittedName>
</protein>
<accession>A0A5R9L4I1</accession>
<comment type="caution">
    <text evidence="1">The sequence shown here is derived from an EMBL/GenBank/DDBJ whole genome shotgun (WGS) entry which is preliminary data.</text>
</comment>
<keyword evidence="2" id="KW-1185">Reference proteome</keyword>
<name>A0A5R9L4I1_9BACT</name>
<sequence>MTYKIVCPVQNNQVIVTLPPDFRNKKQVTIYVDDEIDIRSQKLDIMKIAAKDPLFLADIREIHADFDSIDNETL</sequence>
<dbReference type="AlphaFoldDB" id="A0A5R9L4I1"/>
<reference evidence="1 2" key="1">
    <citation type="submission" date="2019-05" db="EMBL/GenBank/DDBJ databases">
        <authorList>
            <person name="Qu J.-H."/>
        </authorList>
    </citation>
    <scope>NUCLEOTIDE SEQUENCE [LARGE SCALE GENOMIC DNA]</scope>
    <source>
        <strain evidence="1 2">T17</strain>
    </source>
</reference>
<evidence type="ECO:0000313" key="1">
    <source>
        <dbReference type="EMBL" id="TLV03494.1"/>
    </source>
</evidence>
<organism evidence="1 2">
    <name type="scientific">Dyadobacter luticola</name>
    <dbReference type="NCBI Taxonomy" id="1979387"/>
    <lineage>
        <taxon>Bacteria</taxon>
        <taxon>Pseudomonadati</taxon>
        <taxon>Bacteroidota</taxon>
        <taxon>Cytophagia</taxon>
        <taxon>Cytophagales</taxon>
        <taxon>Spirosomataceae</taxon>
        <taxon>Dyadobacter</taxon>
    </lineage>
</organism>
<dbReference type="OrthoDB" id="964415at2"/>
<dbReference type="RefSeq" id="WP_138364702.1">
    <property type="nucleotide sequence ID" value="NZ_VCEJ01000002.1"/>
</dbReference>
<dbReference type="EMBL" id="VCEJ01000002">
    <property type="protein sequence ID" value="TLV03494.1"/>
    <property type="molecule type" value="Genomic_DNA"/>
</dbReference>
<gene>
    <name evidence="1" type="ORF">FEN17_07775</name>
</gene>